<dbReference type="RefSeq" id="WP_367843561.1">
    <property type="nucleotide sequence ID" value="NZ_JBFOHL010000002.1"/>
</dbReference>
<evidence type="ECO:0000256" key="1">
    <source>
        <dbReference type="SAM" id="MobiDB-lite"/>
    </source>
</evidence>
<keyword evidence="4" id="KW-1185">Reference proteome</keyword>
<dbReference type="InterPro" id="IPR055245">
    <property type="entry name" value="HTH_proteobacteria"/>
</dbReference>
<dbReference type="EMBL" id="JBFOHL010000002">
    <property type="protein sequence ID" value="MEW9623253.1"/>
    <property type="molecule type" value="Genomic_DNA"/>
</dbReference>
<feature type="region of interest" description="Disordered" evidence="1">
    <location>
        <begin position="1"/>
        <end position="27"/>
    </location>
</feature>
<evidence type="ECO:0000259" key="2">
    <source>
        <dbReference type="Pfam" id="PF14090"/>
    </source>
</evidence>
<reference evidence="3 4" key="1">
    <citation type="submission" date="2024-06" db="EMBL/GenBank/DDBJ databases">
        <authorList>
            <person name="Woo H."/>
        </authorList>
    </citation>
    <scope>NUCLEOTIDE SEQUENCE [LARGE SCALE GENOMIC DNA]</scope>
    <source>
        <strain evidence="3 4">S2-g</strain>
    </source>
</reference>
<comment type="caution">
    <text evidence="3">The sequence shown here is derived from an EMBL/GenBank/DDBJ whole genome shotgun (WGS) entry which is preliminary data.</text>
</comment>
<accession>A0ABV3QKX9</accession>
<dbReference type="Proteomes" id="UP001556170">
    <property type="component" value="Unassembled WGS sequence"/>
</dbReference>
<dbReference type="Pfam" id="PF14090">
    <property type="entry name" value="HTH_39"/>
    <property type="match status" value="1"/>
</dbReference>
<protein>
    <submittedName>
        <fullName evidence="3">Helix-turn-helix domain-containing protein</fullName>
    </submittedName>
</protein>
<evidence type="ECO:0000313" key="4">
    <source>
        <dbReference type="Proteomes" id="UP001556170"/>
    </source>
</evidence>
<name>A0ABV3QKX9_9GAMM</name>
<sequence>MSRPQKRRSPREAGNEVCLGGQPQSITDTSTAAQRMRLLAHLRHEAIDTLAARRDLNVMHPAMRVKELRDEGHNIVTVRVGRYDDQGRAHHNVALYTLMPGGAR</sequence>
<evidence type="ECO:0000313" key="3">
    <source>
        <dbReference type="EMBL" id="MEW9623253.1"/>
    </source>
</evidence>
<gene>
    <name evidence="3" type="ORF">ABQJ56_03325</name>
</gene>
<organism evidence="3 4">
    <name type="scientific">Rhodanobacter geophilus</name>
    <dbReference type="NCBI Taxonomy" id="3162488"/>
    <lineage>
        <taxon>Bacteria</taxon>
        <taxon>Pseudomonadati</taxon>
        <taxon>Pseudomonadota</taxon>
        <taxon>Gammaproteobacteria</taxon>
        <taxon>Lysobacterales</taxon>
        <taxon>Rhodanobacteraceae</taxon>
        <taxon>Rhodanobacter</taxon>
    </lineage>
</organism>
<feature type="domain" description="Winged helix-turn-helix" evidence="2">
    <location>
        <begin position="34"/>
        <end position="99"/>
    </location>
</feature>
<proteinExistence type="predicted"/>